<evidence type="ECO:0000256" key="1">
    <source>
        <dbReference type="ARBA" id="ARBA00008535"/>
    </source>
</evidence>
<organism evidence="5 7">
    <name type="scientific">Rotaria socialis</name>
    <dbReference type="NCBI Taxonomy" id="392032"/>
    <lineage>
        <taxon>Eukaryota</taxon>
        <taxon>Metazoa</taxon>
        <taxon>Spiralia</taxon>
        <taxon>Gnathifera</taxon>
        <taxon>Rotifera</taxon>
        <taxon>Eurotatoria</taxon>
        <taxon>Bdelloidea</taxon>
        <taxon>Philodinida</taxon>
        <taxon>Philodinidae</taxon>
        <taxon>Rotaria</taxon>
    </lineage>
</organism>
<dbReference type="PROSITE" id="PS51720">
    <property type="entry name" value="G_AIG1"/>
    <property type="match status" value="1"/>
</dbReference>
<protein>
    <recommendedName>
        <fullName evidence="4">AIG1-type G domain-containing protein</fullName>
    </recommendedName>
</protein>
<dbReference type="EMBL" id="CAJOBO010000577">
    <property type="protein sequence ID" value="CAF4251142.1"/>
    <property type="molecule type" value="Genomic_DNA"/>
</dbReference>
<comment type="similarity">
    <text evidence="1">Belongs to the TRAFAC class TrmE-Era-EngA-EngB-Septin-like GTPase superfamily. AIG1/Toc34/Toc159-like paraseptin GTPase family. IAN subfamily.</text>
</comment>
<dbReference type="GO" id="GO:0005525">
    <property type="term" value="F:GTP binding"/>
    <property type="evidence" value="ECO:0007669"/>
    <property type="project" value="UniProtKB-KW"/>
</dbReference>
<dbReference type="AlphaFoldDB" id="A0A817RG17"/>
<keyword evidence="2" id="KW-0547">Nucleotide-binding</keyword>
<dbReference type="InterPro" id="IPR027417">
    <property type="entry name" value="P-loop_NTPase"/>
</dbReference>
<dbReference type="Gene3D" id="3.40.50.300">
    <property type="entry name" value="P-loop containing nucleotide triphosphate hydrolases"/>
    <property type="match status" value="1"/>
</dbReference>
<dbReference type="InterPro" id="IPR006703">
    <property type="entry name" value="G_AIG1"/>
</dbReference>
<dbReference type="PANTHER" id="PTHR10903:SF184">
    <property type="entry name" value="GTP-BINDING PROTEIN A"/>
    <property type="match status" value="1"/>
</dbReference>
<feature type="domain" description="AIG1-type G" evidence="4">
    <location>
        <begin position="16"/>
        <end position="220"/>
    </location>
</feature>
<dbReference type="InterPro" id="IPR045058">
    <property type="entry name" value="GIMA/IAN/Toc"/>
</dbReference>
<dbReference type="Proteomes" id="UP000663833">
    <property type="component" value="Unassembled WGS sequence"/>
</dbReference>
<dbReference type="Proteomes" id="UP000663851">
    <property type="component" value="Unassembled WGS sequence"/>
</dbReference>
<proteinExistence type="inferred from homology"/>
<dbReference type="PANTHER" id="PTHR10903">
    <property type="entry name" value="GTPASE, IMAP FAMILY MEMBER-RELATED"/>
    <property type="match status" value="1"/>
</dbReference>
<evidence type="ECO:0000313" key="5">
    <source>
        <dbReference type="EMBL" id="CAF3247112.1"/>
    </source>
</evidence>
<name>A0A817RG17_9BILA</name>
<gene>
    <name evidence="6" type="ORF">HFQ381_LOCUS10461</name>
    <name evidence="5" type="ORF">LUA448_LOCUS4611</name>
</gene>
<accession>A0A817RG17</accession>
<dbReference type="EMBL" id="CAJNYD010000333">
    <property type="protein sequence ID" value="CAF3247112.1"/>
    <property type="molecule type" value="Genomic_DNA"/>
</dbReference>
<dbReference type="SUPFAM" id="SSF52540">
    <property type="entry name" value="P-loop containing nucleoside triphosphate hydrolases"/>
    <property type="match status" value="1"/>
</dbReference>
<dbReference type="Pfam" id="PF04548">
    <property type="entry name" value="AIG1"/>
    <property type="match status" value="1"/>
</dbReference>
<evidence type="ECO:0000256" key="2">
    <source>
        <dbReference type="ARBA" id="ARBA00022741"/>
    </source>
</evidence>
<sequence length="260" mass="28644">MASSRKIKSDILTNEPEELRIILLGKTRSGKSALGNTLMGDEKAFVSRSSPASVTKNCFKKEREVDGKIISIVDTPGFFDTQLSPVQVSEEITKSLASTLPGPHAFLIVLPCGVGMTGEEQQTLLQIGKIFKNYFKYSIIVFTKIDSLDEGTDMKQYYEESNELKKLIDDCGGRWYAVNNKDKTPQNRLKVTKDLISMIEKMVEKNGGKPYGAPVVEVVAGSFKKDTNSRFKILDGDGTINVPKDASDAVLNYIKAETAS</sequence>
<evidence type="ECO:0000256" key="3">
    <source>
        <dbReference type="ARBA" id="ARBA00023134"/>
    </source>
</evidence>
<evidence type="ECO:0000313" key="7">
    <source>
        <dbReference type="Proteomes" id="UP000663833"/>
    </source>
</evidence>
<evidence type="ECO:0000259" key="4">
    <source>
        <dbReference type="PROSITE" id="PS51720"/>
    </source>
</evidence>
<evidence type="ECO:0000313" key="6">
    <source>
        <dbReference type="EMBL" id="CAF4251142.1"/>
    </source>
</evidence>
<keyword evidence="3" id="KW-0342">GTP-binding</keyword>
<comment type="caution">
    <text evidence="5">The sequence shown here is derived from an EMBL/GenBank/DDBJ whole genome shotgun (WGS) entry which is preliminary data.</text>
</comment>
<reference evidence="5" key="1">
    <citation type="submission" date="2021-02" db="EMBL/GenBank/DDBJ databases">
        <authorList>
            <person name="Nowell W R."/>
        </authorList>
    </citation>
    <scope>NUCLEOTIDE SEQUENCE</scope>
</reference>
<dbReference type="FunFam" id="3.40.50.300:FF:000366">
    <property type="entry name" value="GTPase, IMAP family member 2"/>
    <property type="match status" value="1"/>
</dbReference>